<proteinExistence type="predicted"/>
<dbReference type="EMBL" id="BOPH01000155">
    <property type="protein sequence ID" value="GIJ75335.1"/>
    <property type="molecule type" value="Genomic_DNA"/>
</dbReference>
<dbReference type="RefSeq" id="WP_203935099.1">
    <property type="nucleotide sequence ID" value="NZ_BOPH01000155.1"/>
</dbReference>
<name>A0A8J4A8J8_9ACTN</name>
<dbReference type="Proteomes" id="UP000635606">
    <property type="component" value="Unassembled WGS sequence"/>
</dbReference>
<sequence length="113" mass="11891">MLMLMAMALMVTPMVVLFVCERAAKRGRGPLAQPDRMPVLDGRIVSTSIPEQPLVPAGPVFTGPGDTEGCAAESRLVRGLLAGTIDRTRYHREMAALAAVTAPPAVQLPGEPG</sequence>
<gene>
    <name evidence="1" type="ORF">Voc01_102520</name>
</gene>
<dbReference type="AlphaFoldDB" id="A0A8J4A8J8"/>
<keyword evidence="2" id="KW-1185">Reference proteome</keyword>
<organism evidence="1 2">
    <name type="scientific">Virgisporangium ochraceum</name>
    <dbReference type="NCBI Taxonomy" id="65505"/>
    <lineage>
        <taxon>Bacteria</taxon>
        <taxon>Bacillati</taxon>
        <taxon>Actinomycetota</taxon>
        <taxon>Actinomycetes</taxon>
        <taxon>Micromonosporales</taxon>
        <taxon>Micromonosporaceae</taxon>
        <taxon>Virgisporangium</taxon>
    </lineage>
</organism>
<evidence type="ECO:0000313" key="1">
    <source>
        <dbReference type="EMBL" id="GIJ75335.1"/>
    </source>
</evidence>
<accession>A0A8J4A8J8</accession>
<protein>
    <submittedName>
        <fullName evidence="1">Uncharacterized protein</fullName>
    </submittedName>
</protein>
<reference evidence="1" key="1">
    <citation type="submission" date="2021-01" db="EMBL/GenBank/DDBJ databases">
        <title>Whole genome shotgun sequence of Virgisporangium ochraceum NBRC 16418.</title>
        <authorList>
            <person name="Komaki H."/>
            <person name="Tamura T."/>
        </authorList>
    </citation>
    <scope>NUCLEOTIDE SEQUENCE</scope>
    <source>
        <strain evidence="1">NBRC 16418</strain>
    </source>
</reference>
<comment type="caution">
    <text evidence="1">The sequence shown here is derived from an EMBL/GenBank/DDBJ whole genome shotgun (WGS) entry which is preliminary data.</text>
</comment>
<evidence type="ECO:0000313" key="2">
    <source>
        <dbReference type="Proteomes" id="UP000635606"/>
    </source>
</evidence>